<evidence type="ECO:0008006" key="3">
    <source>
        <dbReference type="Google" id="ProtNLM"/>
    </source>
</evidence>
<proteinExistence type="predicted"/>
<gene>
    <name evidence="1" type="ORF">HRbin17_02754</name>
</gene>
<dbReference type="AlphaFoldDB" id="A0A2H5XGB4"/>
<protein>
    <recommendedName>
        <fullName evidence="3">VCBS repeat-containing protein</fullName>
    </recommendedName>
</protein>
<dbReference type="SUPFAM" id="SSF69318">
    <property type="entry name" value="Integrin alpha N-terminal domain"/>
    <property type="match status" value="1"/>
</dbReference>
<dbReference type="Proteomes" id="UP000236173">
    <property type="component" value="Unassembled WGS sequence"/>
</dbReference>
<organism evidence="1 2">
    <name type="scientific">Candidatus Fervidibacter japonicus</name>
    <dbReference type="NCBI Taxonomy" id="2035412"/>
    <lineage>
        <taxon>Bacteria</taxon>
        <taxon>Candidatus Fervidibacterota</taxon>
        <taxon>Candidatus Fervidibacter</taxon>
    </lineage>
</organism>
<evidence type="ECO:0000313" key="1">
    <source>
        <dbReference type="EMBL" id="GBD00216.1"/>
    </source>
</evidence>
<name>A0A2H5XGB4_9BACT</name>
<evidence type="ECO:0000313" key="2">
    <source>
        <dbReference type="Proteomes" id="UP000236173"/>
    </source>
</evidence>
<reference evidence="2" key="1">
    <citation type="submission" date="2017-09" db="EMBL/GenBank/DDBJ databases">
        <title>Metaegenomics of thermophilic ammonia-oxidizing enrichment culture.</title>
        <authorList>
            <person name="Kato S."/>
            <person name="Suzuki K."/>
        </authorList>
    </citation>
    <scope>NUCLEOTIDE SEQUENCE [LARGE SCALE GENOMIC DNA]</scope>
</reference>
<dbReference type="EMBL" id="BEHT01000060">
    <property type="protein sequence ID" value="GBD00216.1"/>
    <property type="molecule type" value="Genomic_DNA"/>
</dbReference>
<dbReference type="InterPro" id="IPR028994">
    <property type="entry name" value="Integrin_alpha_N"/>
</dbReference>
<accession>A0A2H5XGB4</accession>
<comment type="caution">
    <text evidence="1">The sequence shown here is derived from an EMBL/GenBank/DDBJ whole genome shotgun (WGS) entry which is preliminary data.</text>
</comment>
<sequence length="598" mass="68225">MRCRWLIGITVVAVSVVFCLAAWRHATALKVRRTVTAELPRSLNTLAKTDLDADGAPELLVTCATVWTTSNFVWHISDRDGIADPRIWLIRSPQKNPKVTQLPYVCRLTFPTTLPPLRAVPVEDGEWRDFGAFRQWLPRRLGWLQMRDGKMHFEPFCATGQFTQQLVTGSETATLFIFNDLRLISSSPSTVQRQRNLSQRFAFRLHPDGTWQRLDPMKIRPPTRNYVLTAAGDFDGDGLTDTVIHQSKRLKRQSEQWLEVRWGNGASATLLPAKFSDLERFNATDVDMDGRGEIVTIDSSLSHWRLTVWQFRPAEHRFVPLAQLTSPLPVQLSTPTQSSVSSTTVKPPQPPAVLEPTFYVADIDGDGLKDFIVVWTKSRFPHVTCGLSVPYLPPPECVAVQVVWWQGKNLRSRSFLAHEVAFPKSPTSLWTLNDHRLAVVEGSHQKRRPTFRLFSLHPLRVQLWETEREQRCAILRIPDGDAALDLRRWTKTVELPASLRLWGDWDGDGHLELLLEQTFVQAPLYLTPFRKTPVPAQTVTHSVLYLVRWDGDKLRWAKLAPPSPAKVVSILPLSARDGIALFVLWQTRDKTLLERIYW</sequence>